<dbReference type="AlphaFoldDB" id="A0A9D1WUA9"/>
<dbReference type="Proteomes" id="UP000886721">
    <property type="component" value="Unassembled WGS sequence"/>
</dbReference>
<keyword evidence="1" id="KW-0812">Transmembrane</keyword>
<keyword evidence="1" id="KW-0472">Membrane</keyword>
<dbReference type="EMBL" id="DXEM01000012">
    <property type="protein sequence ID" value="HIX67294.1"/>
    <property type="molecule type" value="Genomic_DNA"/>
</dbReference>
<feature type="transmembrane region" description="Helical" evidence="1">
    <location>
        <begin position="58"/>
        <end position="79"/>
    </location>
</feature>
<gene>
    <name evidence="2" type="ORF">H9735_04095</name>
</gene>
<feature type="transmembrane region" description="Helical" evidence="1">
    <location>
        <begin position="26"/>
        <end position="46"/>
    </location>
</feature>
<evidence type="ECO:0000313" key="3">
    <source>
        <dbReference type="Proteomes" id="UP000886721"/>
    </source>
</evidence>
<proteinExistence type="predicted"/>
<accession>A0A9D1WUA9</accession>
<reference evidence="2" key="2">
    <citation type="submission" date="2021-04" db="EMBL/GenBank/DDBJ databases">
        <authorList>
            <person name="Gilroy R."/>
        </authorList>
    </citation>
    <scope>NUCLEOTIDE SEQUENCE</scope>
    <source>
        <strain evidence="2">CHK191-13928</strain>
    </source>
</reference>
<comment type="caution">
    <text evidence="2">The sequence shown here is derived from an EMBL/GenBank/DDBJ whole genome shotgun (WGS) entry which is preliminary data.</text>
</comment>
<keyword evidence="1" id="KW-1133">Transmembrane helix</keyword>
<reference evidence="2" key="1">
    <citation type="journal article" date="2021" name="PeerJ">
        <title>Extensive microbial diversity within the chicken gut microbiome revealed by metagenomics and culture.</title>
        <authorList>
            <person name="Gilroy R."/>
            <person name="Ravi A."/>
            <person name="Getino M."/>
            <person name="Pursley I."/>
            <person name="Horton D.L."/>
            <person name="Alikhan N.F."/>
            <person name="Baker D."/>
            <person name="Gharbi K."/>
            <person name="Hall N."/>
            <person name="Watson M."/>
            <person name="Adriaenssens E.M."/>
            <person name="Foster-Nyarko E."/>
            <person name="Jarju S."/>
            <person name="Secka A."/>
            <person name="Antonio M."/>
            <person name="Oren A."/>
            <person name="Chaudhuri R.R."/>
            <person name="La Ragione R."/>
            <person name="Hildebrand F."/>
            <person name="Pallen M.J."/>
        </authorList>
    </citation>
    <scope>NUCLEOTIDE SEQUENCE</scope>
    <source>
        <strain evidence="2">CHK191-13928</strain>
    </source>
</reference>
<organism evidence="2 3">
    <name type="scientific">Candidatus Anaerostipes excrementavium</name>
    <dbReference type="NCBI Taxonomy" id="2838463"/>
    <lineage>
        <taxon>Bacteria</taxon>
        <taxon>Bacillati</taxon>
        <taxon>Bacillota</taxon>
        <taxon>Clostridia</taxon>
        <taxon>Lachnospirales</taxon>
        <taxon>Lachnospiraceae</taxon>
        <taxon>Anaerostipes</taxon>
    </lineage>
</organism>
<name>A0A9D1WUA9_9FIRM</name>
<evidence type="ECO:0000256" key="1">
    <source>
        <dbReference type="SAM" id="Phobius"/>
    </source>
</evidence>
<protein>
    <submittedName>
        <fullName evidence="2">Uncharacterized protein</fullName>
    </submittedName>
</protein>
<evidence type="ECO:0000313" key="2">
    <source>
        <dbReference type="EMBL" id="HIX67294.1"/>
    </source>
</evidence>
<feature type="transmembrane region" description="Helical" evidence="1">
    <location>
        <begin position="91"/>
        <end position="110"/>
    </location>
</feature>
<sequence>MLWYVQILIFAAAIYIYYDMKAGGNLGQVILAVISVLSLTIDRFYYSKKIGQDVYFSYSIAYGLIALFCLMLVLAYVGVFHLEILNTSGQILWIMTPAFVLLWKTKFIAFREWK</sequence>